<accession>A0A9N8EHW9</accession>
<gene>
    <name evidence="3" type="ORF">SEMRO_963_G225260.1</name>
</gene>
<dbReference type="AlphaFoldDB" id="A0A9N8EHW9"/>
<dbReference type="Proteomes" id="UP001153069">
    <property type="component" value="Unassembled WGS sequence"/>
</dbReference>
<organism evidence="3 4">
    <name type="scientific">Seminavis robusta</name>
    <dbReference type="NCBI Taxonomy" id="568900"/>
    <lineage>
        <taxon>Eukaryota</taxon>
        <taxon>Sar</taxon>
        <taxon>Stramenopiles</taxon>
        <taxon>Ochrophyta</taxon>
        <taxon>Bacillariophyta</taxon>
        <taxon>Bacillariophyceae</taxon>
        <taxon>Bacillariophycidae</taxon>
        <taxon>Naviculales</taxon>
        <taxon>Naviculaceae</taxon>
        <taxon>Seminavis</taxon>
    </lineage>
</organism>
<feature type="region of interest" description="Disordered" evidence="1">
    <location>
        <begin position="71"/>
        <end position="151"/>
    </location>
</feature>
<feature type="compositionally biased region" description="Polar residues" evidence="1">
    <location>
        <begin position="84"/>
        <end position="98"/>
    </location>
</feature>
<keyword evidence="4" id="KW-1185">Reference proteome</keyword>
<evidence type="ECO:0000256" key="2">
    <source>
        <dbReference type="SAM" id="SignalP"/>
    </source>
</evidence>
<reference evidence="3" key="1">
    <citation type="submission" date="2020-06" db="EMBL/GenBank/DDBJ databases">
        <authorList>
            <consortium name="Plant Systems Biology data submission"/>
        </authorList>
    </citation>
    <scope>NUCLEOTIDE SEQUENCE</scope>
    <source>
        <strain evidence="3">D6</strain>
    </source>
</reference>
<proteinExistence type="predicted"/>
<feature type="chain" id="PRO_5040163525" evidence="2">
    <location>
        <begin position="17"/>
        <end position="151"/>
    </location>
</feature>
<dbReference type="EMBL" id="CAICTM010000961">
    <property type="protein sequence ID" value="CAB9518780.1"/>
    <property type="molecule type" value="Genomic_DNA"/>
</dbReference>
<comment type="caution">
    <text evidence="3">The sequence shown here is derived from an EMBL/GenBank/DDBJ whole genome shotgun (WGS) entry which is preliminary data.</text>
</comment>
<name>A0A9N8EHW9_9STRA</name>
<evidence type="ECO:0000256" key="1">
    <source>
        <dbReference type="SAM" id="MobiDB-lite"/>
    </source>
</evidence>
<keyword evidence="2" id="KW-0732">Signal</keyword>
<feature type="compositionally biased region" description="Polar residues" evidence="1">
    <location>
        <begin position="118"/>
        <end position="127"/>
    </location>
</feature>
<sequence>MKLTLFAAAFLPLTAAFTFQPDRMWGWSSDTDEPLSNLVPDCTKQPTVSVLNKGTYEGVNGHQNDFAAANRFPEATSAPVPSKYRSQPQPATPQSVPEVSSRALPPQEKDAFFPDPANTPSNPLSSRSHNRLVGTDRAPDQKPESWTMQQW</sequence>
<protein>
    <submittedName>
        <fullName evidence="3">Uncharacterized protein</fullName>
    </submittedName>
</protein>
<evidence type="ECO:0000313" key="4">
    <source>
        <dbReference type="Proteomes" id="UP001153069"/>
    </source>
</evidence>
<feature type="signal peptide" evidence="2">
    <location>
        <begin position="1"/>
        <end position="16"/>
    </location>
</feature>
<evidence type="ECO:0000313" key="3">
    <source>
        <dbReference type="EMBL" id="CAB9518780.1"/>
    </source>
</evidence>